<evidence type="ECO:0000313" key="2">
    <source>
        <dbReference type="EMBL" id="KAK8990323.1"/>
    </source>
</evidence>
<feature type="region of interest" description="Disordered" evidence="1">
    <location>
        <begin position="1"/>
        <end position="21"/>
    </location>
</feature>
<name>A0ABR2PPI1_9ROSI</name>
<sequence>MVTKESNKACQKKGSNKAMERANSRTFGFLRCTTCEFSPVRFLKHFGRKVAKGLMRILRPSPPKVTSSSSSSSRKSRPLVAPVVDSHRNAAIEDCIQFINSSASLPRSNSVSATSH</sequence>
<feature type="compositionally biased region" description="Low complexity" evidence="1">
    <location>
        <begin position="64"/>
        <end position="73"/>
    </location>
</feature>
<comment type="caution">
    <text evidence="2">The sequence shown here is derived from an EMBL/GenBank/DDBJ whole genome shotgun (WGS) entry which is preliminary data.</text>
</comment>
<protein>
    <recommendedName>
        <fullName evidence="4">Josephin-like protein</fullName>
    </recommendedName>
</protein>
<dbReference type="PANTHER" id="PTHR34355:SF7">
    <property type="entry name" value="JOSEPHIN PROTEIN-LIKE PROTEIN"/>
    <property type="match status" value="1"/>
</dbReference>
<evidence type="ECO:0000313" key="3">
    <source>
        <dbReference type="Proteomes" id="UP001396334"/>
    </source>
</evidence>
<organism evidence="2 3">
    <name type="scientific">Hibiscus sabdariffa</name>
    <name type="common">roselle</name>
    <dbReference type="NCBI Taxonomy" id="183260"/>
    <lineage>
        <taxon>Eukaryota</taxon>
        <taxon>Viridiplantae</taxon>
        <taxon>Streptophyta</taxon>
        <taxon>Embryophyta</taxon>
        <taxon>Tracheophyta</taxon>
        <taxon>Spermatophyta</taxon>
        <taxon>Magnoliopsida</taxon>
        <taxon>eudicotyledons</taxon>
        <taxon>Gunneridae</taxon>
        <taxon>Pentapetalae</taxon>
        <taxon>rosids</taxon>
        <taxon>malvids</taxon>
        <taxon>Malvales</taxon>
        <taxon>Malvaceae</taxon>
        <taxon>Malvoideae</taxon>
        <taxon>Hibiscus</taxon>
    </lineage>
</organism>
<dbReference type="PANTHER" id="PTHR34355">
    <property type="entry name" value="JOSEPHIN-LIKE PROTEIN"/>
    <property type="match status" value="1"/>
</dbReference>
<gene>
    <name evidence="2" type="ORF">V6N11_009028</name>
</gene>
<dbReference type="Proteomes" id="UP001396334">
    <property type="component" value="Unassembled WGS sequence"/>
</dbReference>
<evidence type="ECO:0008006" key="4">
    <source>
        <dbReference type="Google" id="ProtNLM"/>
    </source>
</evidence>
<reference evidence="2 3" key="1">
    <citation type="journal article" date="2024" name="G3 (Bethesda)">
        <title>Genome assembly of Hibiscus sabdariffa L. provides insights into metabolisms of medicinal natural products.</title>
        <authorList>
            <person name="Kim T."/>
        </authorList>
    </citation>
    <scope>NUCLEOTIDE SEQUENCE [LARGE SCALE GENOMIC DNA]</scope>
    <source>
        <strain evidence="2">TK-2024</strain>
        <tissue evidence="2">Old leaves</tissue>
    </source>
</reference>
<evidence type="ECO:0000256" key="1">
    <source>
        <dbReference type="SAM" id="MobiDB-lite"/>
    </source>
</evidence>
<keyword evidence="3" id="KW-1185">Reference proteome</keyword>
<accession>A0ABR2PPI1</accession>
<feature type="region of interest" description="Disordered" evidence="1">
    <location>
        <begin position="57"/>
        <end position="82"/>
    </location>
</feature>
<proteinExistence type="predicted"/>
<dbReference type="EMBL" id="JBBPBN010000054">
    <property type="protein sequence ID" value="KAK8990323.1"/>
    <property type="molecule type" value="Genomic_DNA"/>
</dbReference>